<dbReference type="Pfam" id="PF13489">
    <property type="entry name" value="Methyltransf_23"/>
    <property type="match status" value="1"/>
</dbReference>
<dbReference type="InterPro" id="IPR029063">
    <property type="entry name" value="SAM-dependent_MTases_sf"/>
</dbReference>
<gene>
    <name evidence="9" type="ORF">CA14_004530</name>
</gene>
<feature type="transmembrane region" description="Helical" evidence="7">
    <location>
        <begin position="797"/>
        <end position="819"/>
    </location>
</feature>
<feature type="domain" description="Major facilitator superfamily (MFS) profile" evidence="8">
    <location>
        <begin position="397"/>
        <end position="885"/>
    </location>
</feature>
<evidence type="ECO:0000259" key="8">
    <source>
        <dbReference type="PROSITE" id="PS50850"/>
    </source>
</evidence>
<evidence type="ECO:0000256" key="5">
    <source>
        <dbReference type="ARBA" id="ARBA00022989"/>
    </source>
</evidence>
<dbReference type="InterPro" id="IPR003663">
    <property type="entry name" value="Sugar/inositol_transpt"/>
</dbReference>
<organism evidence="9 10">
    <name type="scientific">Aspergillus flavus</name>
    <dbReference type="NCBI Taxonomy" id="5059"/>
    <lineage>
        <taxon>Eukaryota</taxon>
        <taxon>Fungi</taxon>
        <taxon>Dikarya</taxon>
        <taxon>Ascomycota</taxon>
        <taxon>Pezizomycotina</taxon>
        <taxon>Eurotiomycetes</taxon>
        <taxon>Eurotiomycetidae</taxon>
        <taxon>Eurotiales</taxon>
        <taxon>Aspergillaceae</taxon>
        <taxon>Aspergillus</taxon>
        <taxon>Aspergillus subgen. Circumdati</taxon>
    </lineage>
</organism>
<dbReference type="NCBIfam" id="TIGR00879">
    <property type="entry name" value="SP"/>
    <property type="match status" value="1"/>
</dbReference>
<evidence type="ECO:0000256" key="2">
    <source>
        <dbReference type="ARBA" id="ARBA00010992"/>
    </source>
</evidence>
<dbReference type="SUPFAM" id="SSF103473">
    <property type="entry name" value="MFS general substrate transporter"/>
    <property type="match status" value="1"/>
</dbReference>
<keyword evidence="3" id="KW-0813">Transport</keyword>
<feature type="transmembrane region" description="Helical" evidence="7">
    <location>
        <begin position="467"/>
        <end position="485"/>
    </location>
</feature>
<dbReference type="InterPro" id="IPR050360">
    <property type="entry name" value="MFS_Sugar_Transporters"/>
</dbReference>
<dbReference type="GO" id="GO:0005351">
    <property type="term" value="F:carbohydrate:proton symporter activity"/>
    <property type="evidence" value="ECO:0007669"/>
    <property type="project" value="TreeGrafter"/>
</dbReference>
<evidence type="ECO:0000256" key="6">
    <source>
        <dbReference type="ARBA" id="ARBA00023136"/>
    </source>
</evidence>
<keyword evidence="4 7" id="KW-0812">Transmembrane</keyword>
<protein>
    <submittedName>
        <fullName evidence="9">Sugar transporter</fullName>
    </submittedName>
</protein>
<sequence>MTSWQDERQQLAVPELQILAMDPVQVDDEAFEDSIYNDSLNSASFVTSLNSSILNYKYENGRRYHAFREGTYLVPNDEEEQDRMDLAHHVYRLLLGGALHLAPIKNDVQRVLDLGTGTGIWAIDFADEHPSAQVIGTDLSPIQPRWVPPTCSFEIDDFECDWLYTRPFDFIHARELEGCIGNDLKFFKQAFKHLVPGGYFEVQAVTSPFLSDDDTLDKAPNAQEWMDNLVKGLRKFGKPADNVPGWKDKLKDAGFVDVHQEIRKLPIGPWPKDPKLKEIGKYQGVQELQVIDSYTPAIFSRILGWSHEEIQILIAKVKLRQRTRRTQRYCSPSSEHIQNSSDPSPHAALNKEACIRYERDRASSGGKFFKSFGWMGDLPEWKVGGEKLKGRALNWSIGFIASCGFLMFGYDQGVLSALLTLDSFQEVLPLMTPRDKSNDLCWLDNPTNTIPNPTYCTGDANTQAAGVAIYQIGCWMGSLVILAYGERWGRKSSTFWGSLIMIIGTIMQAACFDYGLFVAGRVVGGIGNGMVTSSEYFFKVSSTYNDPDRVAIPTWQSECARPHQRGVLIMLSGALISAGVMIAYWVDYGFYFLTGSVRWRFPLMFQSFFTIIVMIGFLYLPDSPRWLTMQGRHAEARDVTARLVGKAEDHPDVEEELRSINEALEVQSRGGSFKYRELLTNGPSQNLRRSTLAMVSQFFQQMCGINLVTYYATAIFENSLGFGPEMARLLAACNGTEYFMASLIALPLIERTGRRKLMIIGASGMMVSMAILAGTVSTGEIMENGAPKLETQYGVTATVFLFVFNSFFAIGWLGMTWLYPAEITNLRIRIQANALSTSSNWMSNFLIVMITPPAFANLGYQTYIIFAVFNAALIPCVYLFFPETKGRTLEELDVVFASANAQGISPVKQSLQMPKLAGDSLDRELARYFGTSSDEETSREK</sequence>
<name>A0AB74BXR2_ASPFL</name>
<keyword evidence="6 7" id="KW-0472">Membrane</keyword>
<dbReference type="EMBL" id="QQZZ01000174">
    <property type="protein sequence ID" value="RMZ38077.1"/>
    <property type="molecule type" value="Genomic_DNA"/>
</dbReference>
<dbReference type="PRINTS" id="PR00171">
    <property type="entry name" value="SUGRTRNSPORT"/>
</dbReference>
<dbReference type="PANTHER" id="PTHR48022:SF68">
    <property type="entry name" value="MAJOR FACILITATOR SUPERFAMILY (MFS) PROFILE DOMAIN-CONTAINING PROTEIN-RELATED"/>
    <property type="match status" value="1"/>
</dbReference>
<comment type="caution">
    <text evidence="9">The sequence shown here is derived from an EMBL/GenBank/DDBJ whole genome shotgun (WGS) entry which is preliminary data.</text>
</comment>
<dbReference type="Gene3D" id="1.20.1250.20">
    <property type="entry name" value="MFS general substrate transporter like domains"/>
    <property type="match status" value="1"/>
</dbReference>
<evidence type="ECO:0000256" key="4">
    <source>
        <dbReference type="ARBA" id="ARBA00022692"/>
    </source>
</evidence>
<proteinExistence type="inferred from homology"/>
<evidence type="ECO:0000313" key="10">
    <source>
        <dbReference type="Proteomes" id="UP000275480"/>
    </source>
</evidence>
<evidence type="ECO:0000313" key="9">
    <source>
        <dbReference type="EMBL" id="RMZ38077.1"/>
    </source>
</evidence>
<feature type="transmembrane region" description="Helical" evidence="7">
    <location>
        <begin position="840"/>
        <end position="856"/>
    </location>
</feature>
<dbReference type="CDD" id="cd02440">
    <property type="entry name" value="AdoMet_MTases"/>
    <property type="match status" value="1"/>
</dbReference>
<dbReference type="PANTHER" id="PTHR48022">
    <property type="entry name" value="PLASTIDIC GLUCOSE TRANSPORTER 4"/>
    <property type="match status" value="1"/>
</dbReference>
<dbReference type="InterPro" id="IPR036259">
    <property type="entry name" value="MFS_trans_sf"/>
</dbReference>
<evidence type="ECO:0000256" key="7">
    <source>
        <dbReference type="SAM" id="Phobius"/>
    </source>
</evidence>
<dbReference type="Proteomes" id="UP000275480">
    <property type="component" value="Unassembled WGS sequence"/>
</dbReference>
<comment type="similarity">
    <text evidence="2">Belongs to the major facilitator superfamily. Sugar transporter (TC 2.A.1.1) family.</text>
</comment>
<feature type="transmembrane region" description="Helical" evidence="7">
    <location>
        <begin position="757"/>
        <end position="777"/>
    </location>
</feature>
<evidence type="ECO:0000256" key="1">
    <source>
        <dbReference type="ARBA" id="ARBA00004141"/>
    </source>
</evidence>
<dbReference type="Pfam" id="PF00083">
    <property type="entry name" value="Sugar_tr"/>
    <property type="match status" value="1"/>
</dbReference>
<dbReference type="AlphaFoldDB" id="A0AB74BXR2"/>
<keyword evidence="5 7" id="KW-1133">Transmembrane helix</keyword>
<dbReference type="PROSITE" id="PS50850">
    <property type="entry name" value="MFS"/>
    <property type="match status" value="1"/>
</dbReference>
<dbReference type="GO" id="GO:0016020">
    <property type="term" value="C:membrane"/>
    <property type="evidence" value="ECO:0007669"/>
    <property type="project" value="UniProtKB-SubCell"/>
</dbReference>
<dbReference type="SUPFAM" id="SSF53335">
    <property type="entry name" value="S-adenosyl-L-methionine-dependent methyltransferases"/>
    <property type="match status" value="1"/>
</dbReference>
<dbReference type="InterPro" id="IPR005828">
    <property type="entry name" value="MFS_sugar_transport-like"/>
</dbReference>
<feature type="transmembrane region" description="Helical" evidence="7">
    <location>
        <begin position="862"/>
        <end position="881"/>
    </location>
</feature>
<comment type="subcellular location">
    <subcellularLocation>
        <location evidence="1">Membrane</location>
        <topology evidence="1">Multi-pass membrane protein</topology>
    </subcellularLocation>
</comment>
<dbReference type="Gene3D" id="3.40.50.150">
    <property type="entry name" value="Vaccinia Virus protein VP39"/>
    <property type="match status" value="1"/>
</dbReference>
<evidence type="ECO:0000256" key="3">
    <source>
        <dbReference type="ARBA" id="ARBA00022448"/>
    </source>
</evidence>
<keyword evidence="9" id="KW-0762">Sugar transport</keyword>
<dbReference type="FunFam" id="1.20.1250.20:FF:000061">
    <property type="entry name" value="MFS sugar transporter"/>
    <property type="match status" value="1"/>
</dbReference>
<feature type="transmembrane region" description="Helical" evidence="7">
    <location>
        <begin position="567"/>
        <end position="586"/>
    </location>
</feature>
<feature type="transmembrane region" description="Helical" evidence="7">
    <location>
        <begin position="601"/>
        <end position="620"/>
    </location>
</feature>
<accession>A0AB74BXR2</accession>
<dbReference type="InterPro" id="IPR020846">
    <property type="entry name" value="MFS_dom"/>
</dbReference>
<reference evidence="9 10" key="1">
    <citation type="submission" date="2018-07" db="EMBL/GenBank/DDBJ databases">
        <title>Identification of spontaneous genetic mutation associated with occurrence of a yellow conidial color mutant of Aspergillus flavus.</title>
        <authorList>
            <person name="Chang P.-K."/>
            <person name="Mack B.M."/>
            <person name="Scharfenstein L."/>
            <person name="Gilbert M.K."/>
        </authorList>
    </citation>
    <scope>NUCLEOTIDE SEQUENCE [LARGE SCALE GENOMIC DNA]</scope>
    <source>
        <strain evidence="9 10">CA14</strain>
    </source>
</reference>